<evidence type="ECO:0000313" key="9">
    <source>
        <dbReference type="EMBL" id="MCM3715725.1"/>
    </source>
</evidence>
<dbReference type="EMBL" id="JAMBOL010000020">
    <property type="protein sequence ID" value="MCM3715725.1"/>
    <property type="molecule type" value="Genomic_DNA"/>
</dbReference>
<feature type="domain" description="Sigma-54 factor interaction" evidence="6">
    <location>
        <begin position="251"/>
        <end position="480"/>
    </location>
</feature>
<evidence type="ECO:0000256" key="1">
    <source>
        <dbReference type="ARBA" id="ARBA00022741"/>
    </source>
</evidence>
<dbReference type="AlphaFoldDB" id="A0A9X2DT83"/>
<feature type="domain" description="PAC" evidence="8">
    <location>
        <begin position="179"/>
        <end position="229"/>
    </location>
</feature>
<dbReference type="Gene3D" id="1.10.10.60">
    <property type="entry name" value="Homeodomain-like"/>
    <property type="match status" value="1"/>
</dbReference>
<protein>
    <submittedName>
        <fullName evidence="9">Sigma 54-interacting transcriptional regulator</fullName>
    </submittedName>
</protein>
<dbReference type="Pfam" id="PF02954">
    <property type="entry name" value="HTH_8"/>
    <property type="match status" value="1"/>
</dbReference>
<dbReference type="Pfam" id="PF13426">
    <property type="entry name" value="PAS_9"/>
    <property type="match status" value="1"/>
</dbReference>
<evidence type="ECO:0000256" key="2">
    <source>
        <dbReference type="ARBA" id="ARBA00022840"/>
    </source>
</evidence>
<proteinExistence type="predicted"/>
<name>A0A9X2DT83_9BACI</name>
<dbReference type="Gene3D" id="3.30.450.20">
    <property type="entry name" value="PAS domain"/>
    <property type="match status" value="1"/>
</dbReference>
<evidence type="ECO:0000259" key="8">
    <source>
        <dbReference type="PROSITE" id="PS50113"/>
    </source>
</evidence>
<keyword evidence="1" id="KW-0547">Nucleotide-binding</keyword>
<dbReference type="InterPro" id="IPR002078">
    <property type="entry name" value="Sigma_54_int"/>
</dbReference>
<keyword evidence="10" id="KW-1185">Reference proteome</keyword>
<dbReference type="CDD" id="cd00130">
    <property type="entry name" value="PAS"/>
    <property type="match status" value="1"/>
</dbReference>
<dbReference type="PANTHER" id="PTHR32071">
    <property type="entry name" value="TRANSCRIPTIONAL REGULATORY PROTEIN"/>
    <property type="match status" value="1"/>
</dbReference>
<evidence type="ECO:0000256" key="5">
    <source>
        <dbReference type="SAM" id="Coils"/>
    </source>
</evidence>
<dbReference type="PROSITE" id="PS00675">
    <property type="entry name" value="SIGMA54_INTERACT_1"/>
    <property type="match status" value="1"/>
</dbReference>
<evidence type="ECO:0000259" key="6">
    <source>
        <dbReference type="PROSITE" id="PS50045"/>
    </source>
</evidence>
<keyword evidence="5" id="KW-0175">Coiled coil</keyword>
<dbReference type="GO" id="GO:0006355">
    <property type="term" value="P:regulation of DNA-templated transcription"/>
    <property type="evidence" value="ECO:0007669"/>
    <property type="project" value="InterPro"/>
</dbReference>
<dbReference type="InterPro" id="IPR025662">
    <property type="entry name" value="Sigma_54_int_dom_ATP-bd_1"/>
</dbReference>
<dbReference type="SUPFAM" id="SSF55785">
    <property type="entry name" value="PYP-like sensor domain (PAS domain)"/>
    <property type="match status" value="1"/>
</dbReference>
<feature type="domain" description="PAS" evidence="7">
    <location>
        <begin position="110"/>
        <end position="158"/>
    </location>
</feature>
<organism evidence="9 10">
    <name type="scientific">Halalkalibacter oceani</name>
    <dbReference type="NCBI Taxonomy" id="1653776"/>
    <lineage>
        <taxon>Bacteria</taxon>
        <taxon>Bacillati</taxon>
        <taxon>Bacillota</taxon>
        <taxon>Bacilli</taxon>
        <taxon>Bacillales</taxon>
        <taxon>Bacillaceae</taxon>
        <taxon>Halalkalibacter</taxon>
    </lineage>
</organism>
<dbReference type="InterPro" id="IPR027417">
    <property type="entry name" value="P-loop_NTPase"/>
</dbReference>
<dbReference type="InterPro" id="IPR000014">
    <property type="entry name" value="PAS"/>
</dbReference>
<sequence length="565" mass="64113">MKWKELDLDFPLGVLVVDCKGTILFANKFAQIRLMKVENPSMLTIQHLLPTSNIIRVIKNGRHEVNQLELDDSYYLLEFPLEKGDRGVIILVPENVFQNIIEKSPAYTSLLQETESIMNLSGELVTITDHNGIVLRVNNTCEKIMGIKEYDFVGRSVLDLQKSGVVNLSSTAKVLETNQKVTLQQVTKSGRRLLVNGYPIFHNDGELSKVINISKDITEIGDLKAKLEETNRTLTYYQEELLKLQHKGNDLIFKSKSMEEVYGLASRIANVDATVLIQGETGVGKEVLARTIHNLSSRRDKPFVKVNCGAIPETLIESELFGYAKGTFTGGNSNGKVGLVQAANHGTLFFDEIGELPFNLQAKLLQVLQEKQFTPLGTTKNINVDVRFITATNRKLEEMVKEGTFREDLYYRLFVIPITIPPLAERKQDIPFLLNHFIERYNQKYKQAKSFDKDVIEFFMELDWKGNVRELQNTVERLVVTVPENRIQIHHLPENLAGEKPMRFSTRNLNLKSAMDEYEKSLIIEALKSSSTLKEASEKLGIDPSTIGRKIKKHSIEIAKLQHIL</sequence>
<dbReference type="NCBIfam" id="TIGR00229">
    <property type="entry name" value="sensory_box"/>
    <property type="match status" value="1"/>
</dbReference>
<comment type="caution">
    <text evidence="9">The sequence shown here is derived from an EMBL/GenBank/DDBJ whole genome shotgun (WGS) entry which is preliminary data.</text>
</comment>
<dbReference type="InterPro" id="IPR003593">
    <property type="entry name" value="AAA+_ATPase"/>
</dbReference>
<reference evidence="9" key="1">
    <citation type="submission" date="2022-05" db="EMBL/GenBank/DDBJ databases">
        <title>Comparative Genomics of Spacecraft Associated Microbes.</title>
        <authorList>
            <person name="Tran M.T."/>
            <person name="Wright A."/>
            <person name="Seuylemezian A."/>
            <person name="Eisen J."/>
            <person name="Coil D."/>
        </authorList>
    </citation>
    <scope>NUCLEOTIDE SEQUENCE</scope>
    <source>
        <strain evidence="9">214.1.1</strain>
    </source>
</reference>
<dbReference type="SUPFAM" id="SSF46689">
    <property type="entry name" value="Homeodomain-like"/>
    <property type="match status" value="1"/>
</dbReference>
<dbReference type="FunFam" id="3.40.50.300:FF:000006">
    <property type="entry name" value="DNA-binding transcriptional regulator NtrC"/>
    <property type="match status" value="1"/>
</dbReference>
<dbReference type="SMART" id="SM00382">
    <property type="entry name" value="AAA"/>
    <property type="match status" value="1"/>
</dbReference>
<evidence type="ECO:0000256" key="4">
    <source>
        <dbReference type="ARBA" id="ARBA00023163"/>
    </source>
</evidence>
<dbReference type="Pfam" id="PF25601">
    <property type="entry name" value="AAA_lid_14"/>
    <property type="match status" value="1"/>
</dbReference>
<evidence type="ECO:0000259" key="7">
    <source>
        <dbReference type="PROSITE" id="PS50112"/>
    </source>
</evidence>
<dbReference type="RefSeq" id="WP_251224432.1">
    <property type="nucleotide sequence ID" value="NZ_JAMBOL010000020.1"/>
</dbReference>
<keyword evidence="2" id="KW-0067">ATP-binding</keyword>
<dbReference type="Proteomes" id="UP001139179">
    <property type="component" value="Unassembled WGS sequence"/>
</dbReference>
<keyword evidence="4" id="KW-0804">Transcription</keyword>
<feature type="coiled-coil region" evidence="5">
    <location>
        <begin position="220"/>
        <end position="247"/>
    </location>
</feature>
<dbReference type="InterPro" id="IPR000700">
    <property type="entry name" value="PAS-assoc_C"/>
</dbReference>
<dbReference type="Gene3D" id="1.10.8.60">
    <property type="match status" value="1"/>
</dbReference>
<dbReference type="GO" id="GO:0043565">
    <property type="term" value="F:sequence-specific DNA binding"/>
    <property type="evidence" value="ECO:0007669"/>
    <property type="project" value="InterPro"/>
</dbReference>
<dbReference type="Pfam" id="PF00158">
    <property type="entry name" value="Sigma54_activat"/>
    <property type="match status" value="1"/>
</dbReference>
<dbReference type="InterPro" id="IPR009057">
    <property type="entry name" value="Homeodomain-like_sf"/>
</dbReference>
<dbReference type="InterPro" id="IPR002197">
    <property type="entry name" value="HTH_Fis"/>
</dbReference>
<dbReference type="PROSITE" id="PS50112">
    <property type="entry name" value="PAS"/>
    <property type="match status" value="1"/>
</dbReference>
<accession>A0A9X2DT83</accession>
<dbReference type="Gene3D" id="3.40.50.300">
    <property type="entry name" value="P-loop containing nucleotide triphosphate hydrolases"/>
    <property type="match status" value="1"/>
</dbReference>
<dbReference type="InterPro" id="IPR058031">
    <property type="entry name" value="AAA_lid_NorR"/>
</dbReference>
<dbReference type="CDD" id="cd00009">
    <property type="entry name" value="AAA"/>
    <property type="match status" value="1"/>
</dbReference>
<dbReference type="InterPro" id="IPR035965">
    <property type="entry name" value="PAS-like_dom_sf"/>
</dbReference>
<dbReference type="PROSITE" id="PS50113">
    <property type="entry name" value="PAC"/>
    <property type="match status" value="1"/>
</dbReference>
<dbReference type="PANTHER" id="PTHR32071:SF57">
    <property type="entry name" value="C4-DICARBOXYLATE TRANSPORT TRANSCRIPTIONAL REGULATORY PROTEIN DCTD"/>
    <property type="match status" value="1"/>
</dbReference>
<dbReference type="SUPFAM" id="SSF52540">
    <property type="entry name" value="P-loop containing nucleoside triphosphate hydrolases"/>
    <property type="match status" value="1"/>
</dbReference>
<dbReference type="GO" id="GO:0005524">
    <property type="term" value="F:ATP binding"/>
    <property type="evidence" value="ECO:0007669"/>
    <property type="project" value="UniProtKB-KW"/>
</dbReference>
<dbReference type="PROSITE" id="PS50045">
    <property type="entry name" value="SIGMA54_INTERACT_4"/>
    <property type="match status" value="1"/>
</dbReference>
<evidence type="ECO:0000313" key="10">
    <source>
        <dbReference type="Proteomes" id="UP001139179"/>
    </source>
</evidence>
<keyword evidence="3" id="KW-0805">Transcription regulation</keyword>
<evidence type="ECO:0000256" key="3">
    <source>
        <dbReference type="ARBA" id="ARBA00023015"/>
    </source>
</evidence>
<gene>
    <name evidence="9" type="ORF">M3202_16800</name>
</gene>